<dbReference type="STRING" id="1121338.CLTEP_15330"/>
<dbReference type="RefSeq" id="WP_066824929.1">
    <property type="nucleotide sequence ID" value="NZ_LTBA01000015.1"/>
</dbReference>
<dbReference type="EMBL" id="LTBA01000015">
    <property type="protein sequence ID" value="KYH34485.1"/>
    <property type="molecule type" value="Genomic_DNA"/>
</dbReference>
<proteinExistence type="predicted"/>
<gene>
    <name evidence="1" type="ORF">CLTEP_15330</name>
</gene>
<accession>A0A151B3K0</accession>
<dbReference type="AlphaFoldDB" id="A0A151B3K0"/>
<dbReference type="OrthoDB" id="2083169at2"/>
<organism evidence="1 2">
    <name type="scientific">Clostridium tepidiprofundi DSM 19306</name>
    <dbReference type="NCBI Taxonomy" id="1121338"/>
    <lineage>
        <taxon>Bacteria</taxon>
        <taxon>Bacillati</taxon>
        <taxon>Bacillota</taxon>
        <taxon>Clostridia</taxon>
        <taxon>Eubacteriales</taxon>
        <taxon>Clostridiaceae</taxon>
        <taxon>Clostridium</taxon>
    </lineage>
</organism>
<keyword evidence="2" id="KW-1185">Reference proteome</keyword>
<reference evidence="1 2" key="1">
    <citation type="submission" date="2016-02" db="EMBL/GenBank/DDBJ databases">
        <title>Genome sequence of Clostridium tepidiprofundi DSM 19306.</title>
        <authorList>
            <person name="Poehlein A."/>
            <person name="Daniel R."/>
        </authorList>
    </citation>
    <scope>NUCLEOTIDE SEQUENCE [LARGE SCALE GENOMIC DNA]</scope>
    <source>
        <strain evidence="1 2">DSM 19306</strain>
    </source>
</reference>
<protein>
    <submittedName>
        <fullName evidence="1">Uncharacterized protein</fullName>
    </submittedName>
</protein>
<evidence type="ECO:0000313" key="1">
    <source>
        <dbReference type="EMBL" id="KYH34485.1"/>
    </source>
</evidence>
<sequence length="117" mass="14019">MGNYNAQYESYYKRLLNNRKSMNKLHKYNRANNKIANVLMRQLTGTLILFLIILFCKSVTTSATYKVYNFSKTLINKDYDYRLILKEVKSFDFYKFQDNVIDKIENIMCKININNPF</sequence>
<name>A0A151B3K0_9CLOT</name>
<comment type="caution">
    <text evidence="1">The sequence shown here is derived from an EMBL/GenBank/DDBJ whole genome shotgun (WGS) entry which is preliminary data.</text>
</comment>
<evidence type="ECO:0000313" key="2">
    <source>
        <dbReference type="Proteomes" id="UP000075531"/>
    </source>
</evidence>
<dbReference type="Proteomes" id="UP000075531">
    <property type="component" value="Unassembled WGS sequence"/>
</dbReference>
<dbReference type="PATRIC" id="fig|1121338.3.peg.1578"/>